<gene>
    <name evidence="2" type="primary">Hephl1</name>
</gene>
<protein>
    <submittedName>
        <fullName evidence="2">Ferroxidase HEPHL1 isoform X1</fullName>
    </submittedName>
</protein>
<sequence length="1160" mass="131278">MPRKQPAGCIFFLTFLGLSGLAGAVTRTYYIGIVEEYWNYVPQGKDVITGKSFAEDKLATLFLERGPNRIGGIYKKAVYRHFTDGTYSTEILKPPWLGFLGPILRAEVGDVIVIHLKNFASRPYSLHPHGVFYDKDSEGALYPDGTSGRNKDDDMVPPGKNYTYVWPVREEYAPAPADANCLTWVYHSHIDAPKDICSGLIGPLLVCKEGMLNRYSGTRTDVDREFIIMFTLVDENQSWYLDENIRHFCTDPDSVDKDDAVFQRSNKMHALNGFLFGNFPEPEMCVGESVSWHLFGMGNEIDIHSIYFYGNTFISRGHRTDVVNLFPATFLTAEMIVENSGKWMITCQVSDHLQAGMLGQYNVGNCKSDILHPKMNGQQRRYFIAAEKILWDYGPLGYDKFSGLPLNASRSDAAVYFTQGENRIGGQYWKAQFVEYVDATFTRRKRPSGTEVHLGILGPVIKAEVGDTLLVTFANKADKVYSILPHGVLYDKASDAAPNIDGFLKPGAHVKPGETFTYRWTVPESVSPTDDDPSCLTYLYFSAVKAIEDTSAGLVGPLLVCKKGVLNADGTQKGIDKEFYLLFTVFDENLSGYFDENIQKFTWRPSSVDKEEKKFMKSNRMHAVNGYMYGNQPGLSMCKNDRVSWHLIGMGTDTDMHGVYFQGNTIHLRGTHRDSLALFPHMSITAFMQPDHAGIFKVFCSTLHHFARGMSQIYEVNSCGNKDPSEPPYGMLRTFYIAAEEVEWDYAPNKNWEFEKQHLDAGGERHGDIFMNHTENWIGSQYKKVVYREYTNGEFVEIKARPPQEEHLELLGPMIHAEVGDSILIIFKNKASRPYSISAQGVEDMDSGKRLQVPVTKPGEIKTYRWNVPKRSGPGPSDPNCIPWVYYSTVNFVKDTYSGLMGPLITCREGVLNEKGRRSDVDYEFALLFLVFNENESWYLDDNIKKYLNKDPRDFKHTDDFEESNKMHAINGKIFGNLHGLIMNEDTMTNWYLLGIGSEVDIHTIHYHAESFLFKIDKSYREDVYDLFPGTFQTIELFADHPGTWLLHCHVSDHIHAGMETTYTVLRNIDNRIPYSTKSPSGGVSHPTVVPSIEQPGKEELYFFGKNLGPRGAKAALVTLFITGLLFLIATMILSLRLRSARRQIAYREVQSCALPTDAL</sequence>
<keyword evidence="1" id="KW-1185">Reference proteome</keyword>
<reference evidence="2" key="1">
    <citation type="submission" date="2025-08" db="UniProtKB">
        <authorList>
            <consortium name="RefSeq"/>
        </authorList>
    </citation>
    <scope>IDENTIFICATION</scope>
</reference>
<evidence type="ECO:0000313" key="2">
    <source>
        <dbReference type="RefSeq" id="XP_073936832.1"/>
    </source>
</evidence>
<name>A0AC58N591_CASCN</name>
<accession>A0AC58N591</accession>
<dbReference type="RefSeq" id="XP_073936832.1">
    <property type="nucleotide sequence ID" value="XM_074080731.1"/>
</dbReference>
<organism evidence="1 2">
    <name type="scientific">Castor canadensis</name>
    <name type="common">American beaver</name>
    <dbReference type="NCBI Taxonomy" id="51338"/>
    <lineage>
        <taxon>Eukaryota</taxon>
        <taxon>Metazoa</taxon>
        <taxon>Chordata</taxon>
        <taxon>Craniata</taxon>
        <taxon>Vertebrata</taxon>
        <taxon>Euteleostomi</taxon>
        <taxon>Mammalia</taxon>
        <taxon>Eutheria</taxon>
        <taxon>Euarchontoglires</taxon>
        <taxon>Glires</taxon>
        <taxon>Rodentia</taxon>
        <taxon>Castorimorpha</taxon>
        <taxon>Castoridae</taxon>
        <taxon>Castor</taxon>
    </lineage>
</organism>
<evidence type="ECO:0000313" key="1">
    <source>
        <dbReference type="Proteomes" id="UP001732720"/>
    </source>
</evidence>
<dbReference type="Proteomes" id="UP001732720">
    <property type="component" value="Chromosome 1"/>
</dbReference>
<proteinExistence type="predicted"/>